<feature type="region of interest" description="Disordered" evidence="1">
    <location>
        <begin position="179"/>
        <end position="291"/>
    </location>
</feature>
<dbReference type="GO" id="GO:0003723">
    <property type="term" value="F:RNA binding"/>
    <property type="evidence" value="ECO:0007669"/>
    <property type="project" value="InterPro"/>
</dbReference>
<dbReference type="InterPro" id="IPR042509">
    <property type="entry name" value="ZCCHC3"/>
</dbReference>
<dbReference type="AlphaFoldDB" id="A0A9J6D382"/>
<dbReference type="VEuPathDB" id="VectorBase:LOC119179298"/>
<sequence>MCAGLWNGEVEVTFAKDEVSRRFSDDPVLAIRDASIRFQYRGVRVKVVLVIGFPADADVRIIAQLLGMYGVVLDVSREESAFLPGVLSGILVVRMELHKSVPNLHQVRDVIVQFEYEGVVRVCRLCCRTEHHAAKCTVPQCVRCGVFNHDQCALKCKHCGGNHGPSECKARTNSSAAPLVASSSSQEQVSGIAEDREAAPGDAEGSTQPQPEPISERAPGSEEQEAGLELAEAPPPFLLPPNRRQPRLPVRPPPALLTGMLPRTRKNPLAGPTLFRSRSGAPADHQGPPRRGWRRLRVAAPAALRKTTRFRSDPQRRSLTRNLPRRLSRAVPRNLGGGELDTVKAGVAERFRDWGKRRAREERAEIKAVSDAILLLSKPLSGGPGVTAALTSLRKQYRVLLQQRWDRLRATARAEQWKWKLGAAEMYFADT</sequence>
<evidence type="ECO:0000313" key="2">
    <source>
        <dbReference type="EMBL" id="KAH7998718.1"/>
    </source>
</evidence>
<evidence type="ECO:0000256" key="1">
    <source>
        <dbReference type="SAM" id="MobiDB-lite"/>
    </source>
</evidence>
<protein>
    <submittedName>
        <fullName evidence="2">Uncharacterized protein</fullName>
    </submittedName>
</protein>
<reference evidence="2" key="2">
    <citation type="submission" date="2021-09" db="EMBL/GenBank/DDBJ databases">
        <authorList>
            <person name="Jia N."/>
            <person name="Wang J."/>
            <person name="Shi W."/>
            <person name="Du L."/>
            <person name="Sun Y."/>
            <person name="Zhan W."/>
            <person name="Jiang J."/>
            <person name="Wang Q."/>
            <person name="Zhang B."/>
            <person name="Ji P."/>
            <person name="Sakyi L.B."/>
            <person name="Cui X."/>
            <person name="Yuan T."/>
            <person name="Jiang B."/>
            <person name="Yang W."/>
            <person name="Lam T.T.-Y."/>
            <person name="Chang Q."/>
            <person name="Ding S."/>
            <person name="Wang X."/>
            <person name="Zhu J."/>
            <person name="Ruan X."/>
            <person name="Zhao L."/>
            <person name="Wei J."/>
            <person name="Que T."/>
            <person name="Du C."/>
            <person name="Cheng J."/>
            <person name="Dai P."/>
            <person name="Han X."/>
            <person name="Huang E."/>
            <person name="Gao Y."/>
            <person name="Liu J."/>
            <person name="Shao H."/>
            <person name="Ye R."/>
            <person name="Li L."/>
            <person name="Wei W."/>
            <person name="Wang X."/>
            <person name="Wang C."/>
            <person name="Huo Q."/>
            <person name="Li W."/>
            <person name="Guo W."/>
            <person name="Chen H."/>
            <person name="Chen S."/>
            <person name="Zhou L."/>
            <person name="Zhou L."/>
            <person name="Ni X."/>
            <person name="Tian J."/>
            <person name="Zhou Y."/>
            <person name="Sheng Y."/>
            <person name="Liu T."/>
            <person name="Pan Y."/>
            <person name="Xia L."/>
            <person name="Li J."/>
            <person name="Zhao F."/>
            <person name="Cao W."/>
        </authorList>
    </citation>
    <scope>NUCLEOTIDE SEQUENCE</scope>
    <source>
        <strain evidence="2">Rmic-2018</strain>
        <tissue evidence="2">Larvae</tissue>
    </source>
</reference>
<dbReference type="PANTHER" id="PTHR22639:SF3">
    <property type="entry name" value="ZINC FINGER CCHC DOMAIN-CONTAINING PROTEIN 3"/>
    <property type="match status" value="1"/>
</dbReference>
<dbReference type="EMBL" id="JABSTU010000243">
    <property type="protein sequence ID" value="KAH7998718.1"/>
    <property type="molecule type" value="Genomic_DNA"/>
</dbReference>
<dbReference type="GO" id="GO:0003690">
    <property type="term" value="F:double-stranded DNA binding"/>
    <property type="evidence" value="ECO:0007669"/>
    <property type="project" value="InterPro"/>
</dbReference>
<organism evidence="2 3">
    <name type="scientific">Rhipicephalus microplus</name>
    <name type="common">Cattle tick</name>
    <name type="synonym">Boophilus microplus</name>
    <dbReference type="NCBI Taxonomy" id="6941"/>
    <lineage>
        <taxon>Eukaryota</taxon>
        <taxon>Metazoa</taxon>
        <taxon>Ecdysozoa</taxon>
        <taxon>Arthropoda</taxon>
        <taxon>Chelicerata</taxon>
        <taxon>Arachnida</taxon>
        <taxon>Acari</taxon>
        <taxon>Parasitiformes</taxon>
        <taxon>Ixodida</taxon>
        <taxon>Ixodoidea</taxon>
        <taxon>Ixodidae</taxon>
        <taxon>Rhipicephalinae</taxon>
        <taxon>Rhipicephalus</taxon>
        <taxon>Boophilus</taxon>
    </lineage>
</organism>
<evidence type="ECO:0000313" key="3">
    <source>
        <dbReference type="Proteomes" id="UP000821866"/>
    </source>
</evidence>
<keyword evidence="3" id="KW-1185">Reference proteome</keyword>
<dbReference type="PANTHER" id="PTHR22639">
    <property type="entry name" value="GAG-RELATED PROTEIN"/>
    <property type="match status" value="1"/>
</dbReference>
<accession>A0A9J6D382</accession>
<name>A0A9J6D382_RHIMP</name>
<reference evidence="2" key="1">
    <citation type="journal article" date="2020" name="Cell">
        <title>Large-Scale Comparative Analyses of Tick Genomes Elucidate Their Genetic Diversity and Vector Capacities.</title>
        <authorList>
            <consortium name="Tick Genome and Microbiome Consortium (TIGMIC)"/>
            <person name="Jia N."/>
            <person name="Wang J."/>
            <person name="Shi W."/>
            <person name="Du L."/>
            <person name="Sun Y."/>
            <person name="Zhan W."/>
            <person name="Jiang J.F."/>
            <person name="Wang Q."/>
            <person name="Zhang B."/>
            <person name="Ji P."/>
            <person name="Bell-Sakyi L."/>
            <person name="Cui X.M."/>
            <person name="Yuan T.T."/>
            <person name="Jiang B.G."/>
            <person name="Yang W.F."/>
            <person name="Lam T.T."/>
            <person name="Chang Q.C."/>
            <person name="Ding S.J."/>
            <person name="Wang X.J."/>
            <person name="Zhu J.G."/>
            <person name="Ruan X.D."/>
            <person name="Zhao L."/>
            <person name="Wei J.T."/>
            <person name="Ye R.Z."/>
            <person name="Que T.C."/>
            <person name="Du C.H."/>
            <person name="Zhou Y.H."/>
            <person name="Cheng J.X."/>
            <person name="Dai P.F."/>
            <person name="Guo W.B."/>
            <person name="Han X.H."/>
            <person name="Huang E.J."/>
            <person name="Li L.F."/>
            <person name="Wei W."/>
            <person name="Gao Y.C."/>
            <person name="Liu J.Z."/>
            <person name="Shao H.Z."/>
            <person name="Wang X."/>
            <person name="Wang C.C."/>
            <person name="Yang T.C."/>
            <person name="Huo Q.B."/>
            <person name="Li W."/>
            <person name="Chen H.Y."/>
            <person name="Chen S.E."/>
            <person name="Zhou L.G."/>
            <person name="Ni X.B."/>
            <person name="Tian J.H."/>
            <person name="Sheng Y."/>
            <person name="Liu T."/>
            <person name="Pan Y.S."/>
            <person name="Xia L.Y."/>
            <person name="Li J."/>
            <person name="Zhao F."/>
            <person name="Cao W.C."/>
        </authorList>
    </citation>
    <scope>NUCLEOTIDE SEQUENCE</scope>
    <source>
        <strain evidence="2">Rmic-2018</strain>
    </source>
</reference>
<proteinExistence type="predicted"/>
<dbReference type="GO" id="GO:0002218">
    <property type="term" value="P:activation of innate immune response"/>
    <property type="evidence" value="ECO:0007669"/>
    <property type="project" value="InterPro"/>
</dbReference>
<gene>
    <name evidence="2" type="ORF">HPB51_026386</name>
</gene>
<comment type="caution">
    <text evidence="2">The sequence shown here is derived from an EMBL/GenBank/DDBJ whole genome shotgun (WGS) entry which is preliminary data.</text>
</comment>
<dbReference type="Proteomes" id="UP000821866">
    <property type="component" value="Unassembled WGS sequence"/>
</dbReference>